<evidence type="ECO:0000256" key="4">
    <source>
        <dbReference type="ARBA" id="ARBA00022475"/>
    </source>
</evidence>
<dbReference type="PANTHER" id="PTHR33529">
    <property type="entry name" value="SLR0882 PROTEIN-RELATED"/>
    <property type="match status" value="1"/>
</dbReference>
<keyword evidence="6 9" id="KW-1133">Transmembrane helix</keyword>
<dbReference type="Pfam" id="PF03739">
    <property type="entry name" value="LptF_LptG"/>
    <property type="match status" value="1"/>
</dbReference>
<evidence type="ECO:0000256" key="1">
    <source>
        <dbReference type="ARBA" id="ARBA00002265"/>
    </source>
</evidence>
<feature type="transmembrane region" description="Helical" evidence="9">
    <location>
        <begin position="305"/>
        <end position="324"/>
    </location>
</feature>
<keyword evidence="11" id="KW-1185">Reference proteome</keyword>
<dbReference type="RefSeq" id="WP_311362913.1">
    <property type="nucleotide sequence ID" value="NZ_JAVRIE010000007.1"/>
</dbReference>
<dbReference type="InterPro" id="IPR030923">
    <property type="entry name" value="LptG"/>
</dbReference>
<dbReference type="AlphaFoldDB" id="A0AAW8R6T5"/>
<evidence type="ECO:0000313" key="11">
    <source>
        <dbReference type="Proteomes" id="UP001249020"/>
    </source>
</evidence>
<dbReference type="GO" id="GO:0043190">
    <property type="term" value="C:ATP-binding cassette (ABC) transporter complex"/>
    <property type="evidence" value="ECO:0007669"/>
    <property type="project" value="InterPro"/>
</dbReference>
<accession>A0AAW8R6T5</accession>
<keyword evidence="5 9" id="KW-0812">Transmembrane</keyword>
<evidence type="ECO:0000256" key="2">
    <source>
        <dbReference type="ARBA" id="ARBA00004651"/>
    </source>
</evidence>
<comment type="function">
    <text evidence="1">Part of the ABC transporter complex LptBFG involved in the translocation of lipopolysaccharide (LPS) from the inner membrane to the outer membrane.</text>
</comment>
<proteinExistence type="inferred from homology"/>
<keyword evidence="4" id="KW-1003">Cell membrane</keyword>
<dbReference type="Proteomes" id="UP001249020">
    <property type="component" value="Unassembled WGS sequence"/>
</dbReference>
<evidence type="ECO:0000256" key="8">
    <source>
        <dbReference type="ARBA" id="ARBA00026081"/>
    </source>
</evidence>
<sequence length="354" mass="39102">MFKLLDLYVARTLISTVTVTLSVLIGLSALIKFVEQLRRVGQGDYDMTLAALYVLLSLPREIEQFFPMATLLGGLIGMGLLAQNSELVVMQASGLSRWNIIASAMKSLVILIIAVMMLGEWVTPQSESKAKELRTQALSGGNLILSDELFWAKDGNDFVSIGEVLTKETLRDITVYQFSPQLDLTNILSADAAFFSGEEWTLQNVQLLSFSETQIDKSQAEKITWNSTLTPDKLGIVAIKPEALSIQGLVGYINYLDNSDQDSERYKLAFWRKLLQPVSVAVMLLMALSFIFGPLRSVTMGARTIMGVMVGFTFFIANQVFGQFSLVFQLPAFVGAILPSLVFAGIAMLLLRRQ</sequence>
<dbReference type="EMBL" id="JAVRIE010000007">
    <property type="protein sequence ID" value="MDT0584152.1"/>
    <property type="molecule type" value="Genomic_DNA"/>
</dbReference>
<feature type="transmembrane region" description="Helical" evidence="9">
    <location>
        <begin position="65"/>
        <end position="83"/>
    </location>
</feature>
<dbReference type="InterPro" id="IPR005495">
    <property type="entry name" value="LptG/LptF_permease"/>
</dbReference>
<evidence type="ECO:0000256" key="5">
    <source>
        <dbReference type="ARBA" id="ARBA00022692"/>
    </source>
</evidence>
<feature type="transmembrane region" description="Helical" evidence="9">
    <location>
        <begin position="12"/>
        <end position="31"/>
    </location>
</feature>
<name>A0AAW8R6T5_9ALTE</name>
<evidence type="ECO:0000256" key="6">
    <source>
        <dbReference type="ARBA" id="ARBA00022989"/>
    </source>
</evidence>
<comment type="similarity">
    <text evidence="3">Belongs to the LptF/LptG family.</text>
</comment>
<comment type="subcellular location">
    <subcellularLocation>
        <location evidence="2">Cell membrane</location>
        <topology evidence="2">Multi-pass membrane protein</topology>
    </subcellularLocation>
</comment>
<gene>
    <name evidence="10" type="primary">lptG</name>
    <name evidence="10" type="ORF">RM544_16510</name>
</gene>
<evidence type="ECO:0000256" key="3">
    <source>
        <dbReference type="ARBA" id="ARBA00007725"/>
    </source>
</evidence>
<dbReference type="GO" id="GO:0055085">
    <property type="term" value="P:transmembrane transport"/>
    <property type="evidence" value="ECO:0007669"/>
    <property type="project" value="InterPro"/>
</dbReference>
<comment type="caution">
    <text evidence="10">The sequence shown here is derived from an EMBL/GenBank/DDBJ whole genome shotgun (WGS) entry which is preliminary data.</text>
</comment>
<dbReference type="PANTHER" id="PTHR33529:SF2">
    <property type="entry name" value="LIPOPOLYSACCHARIDE EXPORT SYSTEM PERMEASE PROTEIN LPTG"/>
    <property type="match status" value="1"/>
</dbReference>
<comment type="subunit">
    <text evidence="8">Component of the lipopolysaccharide transport and assembly complex. The LptBFG transporter is composed of two ATP-binding proteins (LptB) and two transmembrane proteins (LptF and LptG).</text>
</comment>
<dbReference type="NCBIfam" id="TIGR04408">
    <property type="entry name" value="LptG_lptG"/>
    <property type="match status" value="1"/>
</dbReference>
<evidence type="ECO:0000256" key="9">
    <source>
        <dbReference type="SAM" id="Phobius"/>
    </source>
</evidence>
<keyword evidence="7 9" id="KW-0472">Membrane</keyword>
<feature type="transmembrane region" description="Helical" evidence="9">
    <location>
        <begin position="95"/>
        <end position="118"/>
    </location>
</feature>
<feature type="transmembrane region" description="Helical" evidence="9">
    <location>
        <begin position="274"/>
        <end position="293"/>
    </location>
</feature>
<dbReference type="GO" id="GO:0015920">
    <property type="term" value="P:lipopolysaccharide transport"/>
    <property type="evidence" value="ECO:0007669"/>
    <property type="project" value="TreeGrafter"/>
</dbReference>
<evidence type="ECO:0000313" key="10">
    <source>
        <dbReference type="EMBL" id="MDT0584152.1"/>
    </source>
</evidence>
<organism evidence="10 11">
    <name type="scientific">Brumicola blandensis</name>
    <dbReference type="NCBI Taxonomy" id="3075611"/>
    <lineage>
        <taxon>Bacteria</taxon>
        <taxon>Pseudomonadati</taxon>
        <taxon>Pseudomonadota</taxon>
        <taxon>Gammaproteobacteria</taxon>
        <taxon>Alteromonadales</taxon>
        <taxon>Alteromonadaceae</taxon>
        <taxon>Brumicola</taxon>
    </lineage>
</organism>
<reference evidence="10 11" key="1">
    <citation type="submission" date="2023-09" db="EMBL/GenBank/DDBJ databases">
        <authorList>
            <person name="Rey-Velasco X."/>
        </authorList>
    </citation>
    <scope>NUCLEOTIDE SEQUENCE [LARGE SCALE GENOMIC DNA]</scope>
    <source>
        <strain evidence="10 11">W409</strain>
    </source>
</reference>
<feature type="transmembrane region" description="Helical" evidence="9">
    <location>
        <begin position="330"/>
        <end position="351"/>
    </location>
</feature>
<protein>
    <submittedName>
        <fullName evidence="10">LPS export ABC transporter permease LptG</fullName>
    </submittedName>
</protein>
<evidence type="ECO:0000256" key="7">
    <source>
        <dbReference type="ARBA" id="ARBA00023136"/>
    </source>
</evidence>